<dbReference type="GeneID" id="111307857"/>
<dbReference type="RefSeq" id="XP_022761887.1">
    <property type="nucleotide sequence ID" value="XM_022906152.1"/>
</dbReference>
<gene>
    <name evidence="4" type="primary">LOC111307857</name>
</gene>
<dbReference type="Pfam" id="PF14223">
    <property type="entry name" value="Retrotran_gag_2"/>
    <property type="match status" value="1"/>
</dbReference>
<reference evidence="4" key="1">
    <citation type="submission" date="2025-08" db="UniProtKB">
        <authorList>
            <consortium name="RefSeq"/>
        </authorList>
    </citation>
    <scope>IDENTIFICATION</scope>
    <source>
        <tissue evidence="4">Fruit stalk</tissue>
    </source>
</reference>
<dbReference type="PROSITE" id="PS00028">
    <property type="entry name" value="ZINC_FINGER_C2H2_1"/>
    <property type="match status" value="2"/>
</dbReference>
<dbReference type="InterPro" id="IPR057766">
    <property type="entry name" value="Znf-C2H2_OTU1-like_C"/>
</dbReference>
<keyword evidence="3" id="KW-1185">Reference proteome</keyword>
<feature type="region of interest" description="Disordered" evidence="1">
    <location>
        <begin position="346"/>
        <end position="372"/>
    </location>
</feature>
<feature type="compositionally biased region" description="Polar residues" evidence="1">
    <location>
        <begin position="346"/>
        <end position="357"/>
    </location>
</feature>
<evidence type="ECO:0000313" key="3">
    <source>
        <dbReference type="Proteomes" id="UP000515121"/>
    </source>
</evidence>
<dbReference type="OrthoDB" id="1750575at2759"/>
<dbReference type="PANTHER" id="PTHR34222">
    <property type="entry name" value="GAG_PRE-INTEGRS DOMAIN-CONTAINING PROTEIN"/>
    <property type="match status" value="1"/>
</dbReference>
<dbReference type="Proteomes" id="UP000515121">
    <property type="component" value="Unplaced"/>
</dbReference>
<sequence length="580" mass="64410">MAGVSLKCGDCGALLKSVEEAQEHAELTSHSNFSESTEAVLNLVCSACGKPCRSKTESDLHTKRTGHTEFVDRTLEAAKPISLEVPNVAKGTEEVVGEGSTCQSEVLRKVIMSKIADSAATTRFGEVTTGQTTAELQNIQAAYRLNGKNYLKWSQLVQTFLKGKGKLSHLLGTGPEKGDQKFEAWDEEDSMVMSWLWNSMTPDISDTCMLLSTAKDIWESIRQTYSKVKDAAQVYEVKIKTAALKQGNKSVTEYAILLKNLWQEMDHYRCIEMKCSEDATTLKKFIEKDRVYDFLAGLNVEFDQVRVQILGKQDLPSLNEVISMVRAEESRRGVMLDSVHVEGSAMVSNGGKNQSLEQLPISENGKGDSAKTSNHDNLWCTYCKKPRHTRDRCWKLHGKPSTSSKEWGYKGGQPRNQRQAHTTAMELNQEKFQEQGELDKKEIEKLRSLLGTLEKATGVCSLAHSSKDSGAGKVSNSHGLNVSDKCIKSSWVIDSGATDHMTHSSQKFSTYTLCPGTKKITVADGSLTIVARLGDVQINPSFILKNVFHVPRLSTNLISIQRLTRDMNCNVTFYPSYCEF</sequence>
<feature type="domain" description="C2H2-type" evidence="2">
    <location>
        <begin position="45"/>
        <end position="67"/>
    </location>
</feature>
<evidence type="ECO:0000256" key="1">
    <source>
        <dbReference type="SAM" id="MobiDB-lite"/>
    </source>
</evidence>
<organism evidence="3 4">
    <name type="scientific">Durio zibethinus</name>
    <name type="common">Durian</name>
    <dbReference type="NCBI Taxonomy" id="66656"/>
    <lineage>
        <taxon>Eukaryota</taxon>
        <taxon>Viridiplantae</taxon>
        <taxon>Streptophyta</taxon>
        <taxon>Embryophyta</taxon>
        <taxon>Tracheophyta</taxon>
        <taxon>Spermatophyta</taxon>
        <taxon>Magnoliopsida</taxon>
        <taxon>eudicotyledons</taxon>
        <taxon>Gunneridae</taxon>
        <taxon>Pentapetalae</taxon>
        <taxon>rosids</taxon>
        <taxon>malvids</taxon>
        <taxon>Malvales</taxon>
        <taxon>Malvaceae</taxon>
        <taxon>Helicteroideae</taxon>
        <taxon>Durio</taxon>
    </lineage>
</organism>
<evidence type="ECO:0000313" key="4">
    <source>
        <dbReference type="RefSeq" id="XP_022761887.1"/>
    </source>
</evidence>
<dbReference type="Pfam" id="PF24560">
    <property type="entry name" value="zf-C2H2_OTU1_C"/>
    <property type="match status" value="1"/>
</dbReference>
<evidence type="ECO:0000259" key="2">
    <source>
        <dbReference type="PROSITE" id="PS00028"/>
    </source>
</evidence>
<dbReference type="InterPro" id="IPR054722">
    <property type="entry name" value="PolX-like_BBD"/>
</dbReference>
<proteinExistence type="predicted"/>
<dbReference type="AlphaFoldDB" id="A0A6P6AAM2"/>
<name>A0A6P6AAM2_DURZI</name>
<dbReference type="Pfam" id="PF22936">
    <property type="entry name" value="Pol_BBD"/>
    <property type="match status" value="1"/>
</dbReference>
<dbReference type="KEGG" id="dzi:111307857"/>
<feature type="domain" description="C2H2-type" evidence="2">
    <location>
        <begin position="8"/>
        <end position="30"/>
    </location>
</feature>
<dbReference type="PANTHER" id="PTHR34222:SF37">
    <property type="entry name" value="RETROTRANSPOSON GAG DOMAIN-CONTAINING PROTEIN"/>
    <property type="match status" value="1"/>
</dbReference>
<dbReference type="InterPro" id="IPR013087">
    <property type="entry name" value="Znf_C2H2_type"/>
</dbReference>
<accession>A0A6P6AAM2</accession>
<protein>
    <submittedName>
        <fullName evidence="4">Uncharacterized protein LOC111307857 isoform X1</fullName>
    </submittedName>
</protein>